<protein>
    <submittedName>
        <fullName evidence="1">Uncharacterized protein</fullName>
    </submittedName>
</protein>
<organism evidence="1 2">
    <name type="scientific">Leptospira kmetyi</name>
    <dbReference type="NCBI Taxonomy" id="408139"/>
    <lineage>
        <taxon>Bacteria</taxon>
        <taxon>Pseudomonadati</taxon>
        <taxon>Spirochaetota</taxon>
        <taxon>Spirochaetia</taxon>
        <taxon>Leptospirales</taxon>
        <taxon>Leptospiraceae</taxon>
        <taxon>Leptospira</taxon>
    </lineage>
</organism>
<proteinExistence type="predicted"/>
<reference evidence="1 2" key="1">
    <citation type="submission" date="2017-07" db="EMBL/GenBank/DDBJ databases">
        <title>Leptospira spp. isolated from tropical soils.</title>
        <authorList>
            <person name="Thibeaux R."/>
            <person name="Iraola G."/>
            <person name="Ferres I."/>
            <person name="Bierque E."/>
            <person name="Girault D."/>
            <person name="Soupe-Gilbert M.-E."/>
            <person name="Picardeau M."/>
            <person name="Goarant C."/>
        </authorList>
    </citation>
    <scope>NUCLEOTIDE SEQUENCE [LARGE SCALE GENOMIC DNA]</scope>
    <source>
        <strain evidence="1 2">JW2-C-B1</strain>
    </source>
</reference>
<keyword evidence="2" id="KW-1185">Reference proteome</keyword>
<dbReference type="EMBL" id="NPDP01000066">
    <property type="protein sequence ID" value="PJZ27794.1"/>
    <property type="molecule type" value="Genomic_DNA"/>
</dbReference>
<sequence length="74" mass="9450">MKLRYLFFRRFLRFVSDRYARKLRRSVRLAVLRNLISRFRVSVFAIPWARARKNFIFLEKRNFLLYFSYRNFFE</sequence>
<evidence type="ECO:0000313" key="1">
    <source>
        <dbReference type="EMBL" id="PJZ27794.1"/>
    </source>
</evidence>
<name>A0ABX4N6L6_9LEPT</name>
<gene>
    <name evidence="1" type="ORF">CH378_21220</name>
</gene>
<evidence type="ECO:0000313" key="2">
    <source>
        <dbReference type="Proteomes" id="UP000231919"/>
    </source>
</evidence>
<comment type="caution">
    <text evidence="1">The sequence shown here is derived from an EMBL/GenBank/DDBJ whole genome shotgun (WGS) entry which is preliminary data.</text>
</comment>
<accession>A0ABX4N6L6</accession>
<dbReference type="Proteomes" id="UP000231919">
    <property type="component" value="Unassembled WGS sequence"/>
</dbReference>